<dbReference type="GO" id="GO:1990281">
    <property type="term" value="C:efflux pump complex"/>
    <property type="evidence" value="ECO:0007669"/>
    <property type="project" value="TreeGrafter"/>
</dbReference>
<dbReference type="NCBIfam" id="TIGR01730">
    <property type="entry name" value="RND_mfp"/>
    <property type="match status" value="1"/>
</dbReference>
<feature type="signal peptide" evidence="4">
    <location>
        <begin position="1"/>
        <end position="36"/>
    </location>
</feature>
<dbReference type="Pfam" id="PF25876">
    <property type="entry name" value="HH_MFP_RND"/>
    <property type="match status" value="1"/>
</dbReference>
<evidence type="ECO:0000259" key="5">
    <source>
        <dbReference type="Pfam" id="PF25876"/>
    </source>
</evidence>
<feature type="region of interest" description="Disordered" evidence="3">
    <location>
        <begin position="34"/>
        <end position="62"/>
    </location>
</feature>
<comment type="similarity">
    <text evidence="1">Belongs to the membrane fusion protein (MFP) (TC 8.A.1) family.</text>
</comment>
<dbReference type="OrthoDB" id="10524at2"/>
<sequence length="387" mass="40524">MPNSSKNRLPVTGRTLVLLPAALLALALGAGSVSHAQSPDKGGEASPPSAGTGAAATQPAARPVSLLRPLSEQWPEQIEASGNIMPWQETRIGTEIGGLRLLSVLVNAGDVVKKGQVLARLNPASVEIELETANAQLSEAEAALAQAEATLARGQRLAPSGGVSQQELTLYQTQKHTAEARVNAGRAQVKTQQLKLDAATLLAPDDGLISSRSAVEGSIVPAGSELFRLIRHGRLEWRAEVKGETLLRLSAGQEAIVKSPLGPEIKGRVRQVSPTIDVATRNGLVYVDLPLDANLKAGLRASGLLTIGKSKALVLPATALQCRDAGCRVFSVNADNRLEAIEVTTGRRRNERVEITTGLSEQARVVAKDVGQLKAGDLVEVRSGAGA</sequence>
<comment type="caution">
    <text evidence="7">The sequence shown here is derived from an EMBL/GenBank/DDBJ whole genome shotgun (WGS) entry which is preliminary data.</text>
</comment>
<feature type="coiled-coil region" evidence="2">
    <location>
        <begin position="130"/>
        <end position="157"/>
    </location>
</feature>
<dbReference type="Gene3D" id="1.10.287.470">
    <property type="entry name" value="Helix hairpin bin"/>
    <property type="match status" value="1"/>
</dbReference>
<reference evidence="7 8" key="1">
    <citation type="submission" date="2020-08" db="EMBL/GenBank/DDBJ databases">
        <title>Genome sequencing of Purple Non-Sulfur Bacteria from various extreme environments.</title>
        <authorList>
            <person name="Mayer M."/>
        </authorList>
    </citation>
    <scope>NUCLEOTIDE SEQUENCE [LARGE SCALE GENOMIC DNA]</scope>
    <source>
        <strain evidence="7 8">2761</strain>
    </source>
</reference>
<dbReference type="InterPro" id="IPR058624">
    <property type="entry name" value="MdtA-like_HH"/>
</dbReference>
<accession>A0A840G9Q8</accession>
<dbReference type="Pfam" id="PF25967">
    <property type="entry name" value="RND-MFP_C"/>
    <property type="match status" value="1"/>
</dbReference>
<keyword evidence="2" id="KW-0175">Coiled coil</keyword>
<evidence type="ECO:0000313" key="8">
    <source>
        <dbReference type="Proteomes" id="UP000587070"/>
    </source>
</evidence>
<dbReference type="GO" id="GO:0015562">
    <property type="term" value="F:efflux transmembrane transporter activity"/>
    <property type="evidence" value="ECO:0007669"/>
    <property type="project" value="TreeGrafter"/>
</dbReference>
<dbReference type="AlphaFoldDB" id="A0A840G9Q8"/>
<evidence type="ECO:0000256" key="3">
    <source>
        <dbReference type="SAM" id="MobiDB-lite"/>
    </source>
</evidence>
<feature type="chain" id="PRO_5033037791" evidence="4">
    <location>
        <begin position="37"/>
        <end position="387"/>
    </location>
</feature>
<dbReference type="PANTHER" id="PTHR30469">
    <property type="entry name" value="MULTIDRUG RESISTANCE PROTEIN MDTA"/>
    <property type="match status" value="1"/>
</dbReference>
<name>A0A840G9Q8_RHOTE</name>
<gene>
    <name evidence="7" type="ORF">GGD90_002975</name>
</gene>
<keyword evidence="4" id="KW-0732">Signal</keyword>
<organism evidence="7 8">
    <name type="scientific">Rhodocyclus tenuis</name>
    <name type="common">Rhodospirillum tenue</name>
    <dbReference type="NCBI Taxonomy" id="1066"/>
    <lineage>
        <taxon>Bacteria</taxon>
        <taxon>Pseudomonadati</taxon>
        <taxon>Pseudomonadota</taxon>
        <taxon>Betaproteobacteria</taxon>
        <taxon>Rhodocyclales</taxon>
        <taxon>Rhodocyclaceae</taxon>
        <taxon>Rhodocyclus</taxon>
    </lineage>
</organism>
<dbReference type="InterPro" id="IPR058627">
    <property type="entry name" value="MdtA-like_C"/>
</dbReference>
<dbReference type="Gene3D" id="2.40.50.100">
    <property type="match status" value="1"/>
</dbReference>
<dbReference type="Gene3D" id="2.40.420.20">
    <property type="match status" value="1"/>
</dbReference>
<evidence type="ECO:0000256" key="2">
    <source>
        <dbReference type="SAM" id="Coils"/>
    </source>
</evidence>
<evidence type="ECO:0000259" key="6">
    <source>
        <dbReference type="Pfam" id="PF25967"/>
    </source>
</evidence>
<feature type="domain" description="Multidrug resistance protein MdtA-like alpha-helical hairpin" evidence="5">
    <location>
        <begin position="130"/>
        <end position="197"/>
    </location>
</feature>
<evidence type="ECO:0000256" key="4">
    <source>
        <dbReference type="SAM" id="SignalP"/>
    </source>
</evidence>
<dbReference type="InterPro" id="IPR006143">
    <property type="entry name" value="RND_pump_MFP"/>
</dbReference>
<protein>
    <submittedName>
        <fullName evidence="7">RND family efflux transporter MFP subunit</fullName>
    </submittedName>
</protein>
<dbReference type="Proteomes" id="UP000587070">
    <property type="component" value="Unassembled WGS sequence"/>
</dbReference>
<evidence type="ECO:0000313" key="7">
    <source>
        <dbReference type="EMBL" id="MBB4248576.1"/>
    </source>
</evidence>
<dbReference type="PANTHER" id="PTHR30469:SF15">
    <property type="entry name" value="HLYD FAMILY OF SECRETION PROTEINS"/>
    <property type="match status" value="1"/>
</dbReference>
<dbReference type="Gene3D" id="2.40.30.170">
    <property type="match status" value="1"/>
</dbReference>
<keyword evidence="8" id="KW-1185">Reference proteome</keyword>
<dbReference type="SUPFAM" id="SSF111369">
    <property type="entry name" value="HlyD-like secretion proteins"/>
    <property type="match status" value="1"/>
</dbReference>
<feature type="compositionally biased region" description="Low complexity" evidence="3">
    <location>
        <begin position="44"/>
        <end position="62"/>
    </location>
</feature>
<dbReference type="EMBL" id="JACIGE010000012">
    <property type="protein sequence ID" value="MBB4248576.1"/>
    <property type="molecule type" value="Genomic_DNA"/>
</dbReference>
<feature type="domain" description="Multidrug resistance protein MdtA-like C-terminal permuted SH3" evidence="6">
    <location>
        <begin position="312"/>
        <end position="368"/>
    </location>
</feature>
<dbReference type="RefSeq" id="WP_153114797.1">
    <property type="nucleotide sequence ID" value="NZ_SSSP01000001.1"/>
</dbReference>
<evidence type="ECO:0000256" key="1">
    <source>
        <dbReference type="ARBA" id="ARBA00009477"/>
    </source>
</evidence>
<proteinExistence type="inferred from homology"/>